<name>E9GR45_DAPPU</name>
<evidence type="ECO:0000256" key="1">
    <source>
        <dbReference type="SAM" id="MobiDB-lite"/>
    </source>
</evidence>
<gene>
    <name evidence="2" type="ORF">DAPPUDRAFT_246729</name>
</gene>
<dbReference type="KEGG" id="dpx:DAPPUDRAFT_246729"/>
<sequence length="231" mass="25349">MTNRTTCRHLLPSRSYGLLAPLLTESQITNAEEKCWKPDFETTTATEASTTTTTTTTTPMPTMTFFASKLRRPTAQSTETPLICPLLSRLTLLRRGITPADTEESLVTPSEPKRMRGKNPFSPESVPSCNAVPTEGPKYSNPSQKQDDKSFLTVEEMLIEEGVVATTSVATSSPVPSTFTVGRSQVQSLDDEFMTQLAEEAKFPVIQKVNEEVADFMNEIVTTPEPAVLPV</sequence>
<dbReference type="InParanoid" id="E9GR45"/>
<dbReference type="EMBL" id="GL732559">
    <property type="protein sequence ID" value="EFX78057.1"/>
    <property type="molecule type" value="Genomic_DNA"/>
</dbReference>
<protein>
    <submittedName>
        <fullName evidence="2">Uncharacterized protein</fullName>
    </submittedName>
</protein>
<dbReference type="AlphaFoldDB" id="E9GR45"/>
<feature type="region of interest" description="Disordered" evidence="1">
    <location>
        <begin position="101"/>
        <end position="147"/>
    </location>
</feature>
<dbReference type="Proteomes" id="UP000000305">
    <property type="component" value="Unassembled WGS sequence"/>
</dbReference>
<evidence type="ECO:0000313" key="2">
    <source>
        <dbReference type="EMBL" id="EFX78057.1"/>
    </source>
</evidence>
<reference evidence="2 3" key="1">
    <citation type="journal article" date="2011" name="Science">
        <title>The ecoresponsive genome of Daphnia pulex.</title>
        <authorList>
            <person name="Colbourne J.K."/>
            <person name="Pfrender M.E."/>
            <person name="Gilbert D."/>
            <person name="Thomas W.K."/>
            <person name="Tucker A."/>
            <person name="Oakley T.H."/>
            <person name="Tokishita S."/>
            <person name="Aerts A."/>
            <person name="Arnold G.J."/>
            <person name="Basu M.K."/>
            <person name="Bauer D.J."/>
            <person name="Caceres C.E."/>
            <person name="Carmel L."/>
            <person name="Casola C."/>
            <person name="Choi J.H."/>
            <person name="Detter J.C."/>
            <person name="Dong Q."/>
            <person name="Dusheyko S."/>
            <person name="Eads B.D."/>
            <person name="Frohlich T."/>
            <person name="Geiler-Samerotte K.A."/>
            <person name="Gerlach D."/>
            <person name="Hatcher P."/>
            <person name="Jogdeo S."/>
            <person name="Krijgsveld J."/>
            <person name="Kriventseva E.V."/>
            <person name="Kultz D."/>
            <person name="Laforsch C."/>
            <person name="Lindquist E."/>
            <person name="Lopez J."/>
            <person name="Manak J.R."/>
            <person name="Muller J."/>
            <person name="Pangilinan J."/>
            <person name="Patwardhan R.P."/>
            <person name="Pitluck S."/>
            <person name="Pritham E.J."/>
            <person name="Rechtsteiner A."/>
            <person name="Rho M."/>
            <person name="Rogozin I.B."/>
            <person name="Sakarya O."/>
            <person name="Salamov A."/>
            <person name="Schaack S."/>
            <person name="Shapiro H."/>
            <person name="Shiga Y."/>
            <person name="Skalitzky C."/>
            <person name="Smith Z."/>
            <person name="Souvorov A."/>
            <person name="Sung W."/>
            <person name="Tang Z."/>
            <person name="Tsuchiya D."/>
            <person name="Tu H."/>
            <person name="Vos H."/>
            <person name="Wang M."/>
            <person name="Wolf Y.I."/>
            <person name="Yamagata H."/>
            <person name="Yamada T."/>
            <person name="Ye Y."/>
            <person name="Shaw J.R."/>
            <person name="Andrews J."/>
            <person name="Crease T.J."/>
            <person name="Tang H."/>
            <person name="Lucas S.M."/>
            <person name="Robertson H.M."/>
            <person name="Bork P."/>
            <person name="Koonin E.V."/>
            <person name="Zdobnov E.M."/>
            <person name="Grigoriev I.V."/>
            <person name="Lynch M."/>
            <person name="Boore J.L."/>
        </authorList>
    </citation>
    <scope>NUCLEOTIDE SEQUENCE [LARGE SCALE GENOMIC DNA]</scope>
</reference>
<accession>E9GR45</accession>
<dbReference type="HOGENOM" id="CLU_1200896_0_0_1"/>
<keyword evidence="3" id="KW-1185">Reference proteome</keyword>
<organism evidence="2 3">
    <name type="scientific">Daphnia pulex</name>
    <name type="common">Water flea</name>
    <dbReference type="NCBI Taxonomy" id="6669"/>
    <lineage>
        <taxon>Eukaryota</taxon>
        <taxon>Metazoa</taxon>
        <taxon>Ecdysozoa</taxon>
        <taxon>Arthropoda</taxon>
        <taxon>Crustacea</taxon>
        <taxon>Branchiopoda</taxon>
        <taxon>Diplostraca</taxon>
        <taxon>Cladocera</taxon>
        <taxon>Anomopoda</taxon>
        <taxon>Daphniidae</taxon>
        <taxon>Daphnia</taxon>
    </lineage>
</organism>
<proteinExistence type="predicted"/>
<evidence type="ECO:0000313" key="3">
    <source>
        <dbReference type="Proteomes" id="UP000000305"/>
    </source>
</evidence>